<dbReference type="EMBL" id="AMQM01001267">
    <property type="status" value="NOT_ANNOTATED_CDS"/>
    <property type="molecule type" value="Genomic_DNA"/>
</dbReference>
<dbReference type="KEGG" id="hro:HELRODRAFT_189060"/>
<dbReference type="EMBL" id="KB097143">
    <property type="protein sequence ID" value="ESN99465.1"/>
    <property type="molecule type" value="Genomic_DNA"/>
</dbReference>
<feature type="compositionally biased region" description="Low complexity" evidence="1">
    <location>
        <begin position="56"/>
        <end position="67"/>
    </location>
</feature>
<organism evidence="3 4">
    <name type="scientific">Helobdella robusta</name>
    <name type="common">Californian leech</name>
    <dbReference type="NCBI Taxonomy" id="6412"/>
    <lineage>
        <taxon>Eukaryota</taxon>
        <taxon>Metazoa</taxon>
        <taxon>Spiralia</taxon>
        <taxon>Lophotrochozoa</taxon>
        <taxon>Annelida</taxon>
        <taxon>Clitellata</taxon>
        <taxon>Hirudinea</taxon>
        <taxon>Rhynchobdellida</taxon>
        <taxon>Glossiphoniidae</taxon>
        <taxon>Helobdella</taxon>
    </lineage>
</organism>
<reference evidence="2 4" key="2">
    <citation type="journal article" date="2013" name="Nature">
        <title>Insights into bilaterian evolution from three spiralian genomes.</title>
        <authorList>
            <person name="Simakov O."/>
            <person name="Marletaz F."/>
            <person name="Cho S.J."/>
            <person name="Edsinger-Gonzales E."/>
            <person name="Havlak P."/>
            <person name="Hellsten U."/>
            <person name="Kuo D.H."/>
            <person name="Larsson T."/>
            <person name="Lv J."/>
            <person name="Arendt D."/>
            <person name="Savage R."/>
            <person name="Osoegawa K."/>
            <person name="de Jong P."/>
            <person name="Grimwood J."/>
            <person name="Chapman J.A."/>
            <person name="Shapiro H."/>
            <person name="Aerts A."/>
            <person name="Otillar R.P."/>
            <person name="Terry A.Y."/>
            <person name="Boore J.L."/>
            <person name="Grigoriev I.V."/>
            <person name="Lindberg D.R."/>
            <person name="Seaver E.C."/>
            <person name="Weisblat D.A."/>
            <person name="Putnam N.H."/>
            <person name="Rokhsar D.S."/>
        </authorList>
    </citation>
    <scope>NUCLEOTIDE SEQUENCE</scope>
</reference>
<dbReference type="Proteomes" id="UP000015101">
    <property type="component" value="Unassembled WGS sequence"/>
</dbReference>
<accession>T1FQL8</accession>
<name>T1FQL8_HELRO</name>
<dbReference type="RefSeq" id="XP_009023301.1">
    <property type="nucleotide sequence ID" value="XM_009025053.1"/>
</dbReference>
<sequence length="81" mass="9128">MQPRGSIIKNLTKPEQEMCSENYVEYSFSSGFNNKTFSMSDQSNVGNFKSQLPTYSHISSDSSRASSTIENENDNQIMGKF</sequence>
<dbReference type="EnsemblMetazoa" id="HelroT189060">
    <property type="protein sequence ID" value="HelroP189060"/>
    <property type="gene ID" value="HelroG189060"/>
</dbReference>
<feature type="region of interest" description="Disordered" evidence="1">
    <location>
        <begin position="56"/>
        <end position="81"/>
    </location>
</feature>
<dbReference type="CTD" id="20211115"/>
<gene>
    <name evidence="3" type="primary">20211115</name>
    <name evidence="2" type="ORF">HELRODRAFT_189060</name>
</gene>
<dbReference type="HOGENOM" id="CLU_2576477_0_0_1"/>
<protein>
    <submittedName>
        <fullName evidence="2 3">Uncharacterized protein</fullName>
    </submittedName>
</protein>
<dbReference type="InParanoid" id="T1FQL8"/>
<evidence type="ECO:0000313" key="2">
    <source>
        <dbReference type="EMBL" id="ESN99465.1"/>
    </source>
</evidence>
<reference evidence="4" key="1">
    <citation type="submission" date="2012-12" db="EMBL/GenBank/DDBJ databases">
        <authorList>
            <person name="Hellsten U."/>
            <person name="Grimwood J."/>
            <person name="Chapman J.A."/>
            <person name="Shapiro H."/>
            <person name="Aerts A."/>
            <person name="Otillar R.P."/>
            <person name="Terry A.Y."/>
            <person name="Boore J.L."/>
            <person name="Simakov O."/>
            <person name="Marletaz F."/>
            <person name="Cho S.-J."/>
            <person name="Edsinger-Gonzales E."/>
            <person name="Havlak P."/>
            <person name="Kuo D.-H."/>
            <person name="Larsson T."/>
            <person name="Lv J."/>
            <person name="Arendt D."/>
            <person name="Savage R."/>
            <person name="Osoegawa K."/>
            <person name="de Jong P."/>
            <person name="Lindberg D.R."/>
            <person name="Seaver E.C."/>
            <person name="Weisblat D.A."/>
            <person name="Putnam N.H."/>
            <person name="Grigoriev I.V."/>
            <person name="Rokhsar D.S."/>
        </authorList>
    </citation>
    <scope>NUCLEOTIDE SEQUENCE</scope>
</reference>
<dbReference type="AlphaFoldDB" id="T1FQL8"/>
<dbReference type="GeneID" id="20211115"/>
<proteinExistence type="predicted"/>
<evidence type="ECO:0000256" key="1">
    <source>
        <dbReference type="SAM" id="MobiDB-lite"/>
    </source>
</evidence>
<evidence type="ECO:0000313" key="4">
    <source>
        <dbReference type="Proteomes" id="UP000015101"/>
    </source>
</evidence>
<reference evidence="3" key="3">
    <citation type="submission" date="2015-06" db="UniProtKB">
        <authorList>
            <consortium name="EnsemblMetazoa"/>
        </authorList>
    </citation>
    <scope>IDENTIFICATION</scope>
</reference>
<evidence type="ECO:0000313" key="3">
    <source>
        <dbReference type="EnsemblMetazoa" id="HelroP189060"/>
    </source>
</evidence>
<feature type="compositionally biased region" description="Polar residues" evidence="1">
    <location>
        <begin position="68"/>
        <end position="81"/>
    </location>
</feature>
<keyword evidence="4" id="KW-1185">Reference proteome</keyword>